<evidence type="ECO:0000256" key="5">
    <source>
        <dbReference type="ARBA" id="ARBA00022908"/>
    </source>
</evidence>
<feature type="active site" evidence="9">
    <location>
        <position position="256"/>
    </location>
</feature>
<dbReference type="Gene3D" id="1.10.443.10">
    <property type="entry name" value="Intergrase catalytic core"/>
    <property type="match status" value="1"/>
</dbReference>
<dbReference type="GO" id="GO:0007059">
    <property type="term" value="P:chromosome segregation"/>
    <property type="evidence" value="ECO:0007669"/>
    <property type="project" value="UniProtKB-UniRule"/>
</dbReference>
<keyword evidence="8 9" id="KW-0131">Cell cycle</keyword>
<evidence type="ECO:0000313" key="12">
    <source>
        <dbReference type="EMBL" id="MCP1336154.1"/>
    </source>
</evidence>
<evidence type="ECO:0000259" key="10">
    <source>
        <dbReference type="PROSITE" id="PS51898"/>
    </source>
</evidence>
<dbReference type="InterPro" id="IPR044068">
    <property type="entry name" value="CB"/>
</dbReference>
<keyword evidence="5 9" id="KW-0229">DNA integration</keyword>
<keyword evidence="7 9" id="KW-0233">DNA recombination</keyword>
<evidence type="ECO:0000256" key="3">
    <source>
        <dbReference type="ARBA" id="ARBA00022618"/>
    </source>
</evidence>
<dbReference type="Pfam" id="PF02899">
    <property type="entry name" value="Phage_int_SAM_1"/>
    <property type="match status" value="1"/>
</dbReference>
<feature type="active site" evidence="9">
    <location>
        <position position="259"/>
    </location>
</feature>
<feature type="active site" description="O-(3'-phospho-DNA)-tyrosine intermediate" evidence="9">
    <location>
        <position position="291"/>
    </location>
</feature>
<evidence type="ECO:0000256" key="2">
    <source>
        <dbReference type="ARBA" id="ARBA00022490"/>
    </source>
</evidence>
<dbReference type="NCBIfam" id="NF001399">
    <property type="entry name" value="PRK00283.1"/>
    <property type="match status" value="1"/>
</dbReference>
<comment type="caution">
    <text evidence="12">The sequence shown here is derived from an EMBL/GenBank/DDBJ whole genome shotgun (WGS) entry which is preliminary data.</text>
</comment>
<evidence type="ECO:0000313" key="13">
    <source>
        <dbReference type="Proteomes" id="UP001055804"/>
    </source>
</evidence>
<dbReference type="InterPro" id="IPR004107">
    <property type="entry name" value="Integrase_SAM-like_N"/>
</dbReference>
<dbReference type="Gene3D" id="1.10.150.130">
    <property type="match status" value="1"/>
</dbReference>
<evidence type="ECO:0000256" key="9">
    <source>
        <dbReference type="HAMAP-Rule" id="MF_01808"/>
    </source>
</evidence>
<feature type="active site" evidence="9">
    <location>
        <position position="180"/>
    </location>
</feature>
<evidence type="ECO:0000256" key="8">
    <source>
        <dbReference type="ARBA" id="ARBA00023306"/>
    </source>
</evidence>
<dbReference type="EMBL" id="JAMZFT010000002">
    <property type="protein sequence ID" value="MCP1336154.1"/>
    <property type="molecule type" value="Genomic_DNA"/>
</dbReference>
<comment type="similarity">
    <text evidence="9">Belongs to the 'phage' integrase family. XerC subfamily.</text>
</comment>
<dbReference type="PROSITE" id="PS51898">
    <property type="entry name" value="TYR_RECOMBINASE"/>
    <property type="match status" value="1"/>
</dbReference>
<keyword evidence="4 9" id="KW-0159">Chromosome partition</keyword>
<sequence length="314" mass="33207">MARPARAHAASGRVEAFLEMLSAERGASANTLAAYGRDLGDLAAFVAARGQSGPEAAERADLEAWLDAMGAEGLAPATRRRRLAAVRQFFGFLYEEGVRGDNPAATLEGPARARSLPKSLSEGEVDALLAAARAIPGPKGARLLCLVELLYATGMRISELVTLPASAVKKGPEMLLIRGKGGKERIVPLGAAAREAIAAYLPLRPAFLAPEPGGGESPWFFPARGGPGHLPRGSVHRMLKDLAVAAGIDPERVSPHVLRHAFATHLLAHGADLRAIQTLLGHADISTTEIYTHVLDARLRAIVEERHPLARRGA</sequence>
<dbReference type="HAMAP" id="MF_01808">
    <property type="entry name" value="Recomb_XerC_XerD"/>
    <property type="match status" value="1"/>
</dbReference>
<dbReference type="InterPro" id="IPR023009">
    <property type="entry name" value="Tyrosine_recombinase_XerC/XerD"/>
</dbReference>
<organism evidence="12 13">
    <name type="scientific">Futiania mangrovi</name>
    <dbReference type="NCBI Taxonomy" id="2959716"/>
    <lineage>
        <taxon>Bacteria</taxon>
        <taxon>Pseudomonadati</taxon>
        <taxon>Pseudomonadota</taxon>
        <taxon>Alphaproteobacteria</taxon>
        <taxon>Futianiales</taxon>
        <taxon>Futianiaceae</taxon>
        <taxon>Futiania</taxon>
    </lineage>
</organism>
<dbReference type="AlphaFoldDB" id="A0A9J6PJA2"/>
<proteinExistence type="inferred from homology"/>
<dbReference type="RefSeq" id="WP_269332122.1">
    <property type="nucleotide sequence ID" value="NZ_JAMZFT010000002.1"/>
</dbReference>
<dbReference type="GO" id="GO:0009037">
    <property type="term" value="F:tyrosine-based site-specific recombinase activity"/>
    <property type="evidence" value="ECO:0007669"/>
    <property type="project" value="UniProtKB-UniRule"/>
</dbReference>
<reference evidence="12" key="1">
    <citation type="submission" date="2022-06" db="EMBL/GenBank/DDBJ databases">
        <title>Isolation and Genomics of Futiania mangrovii gen. nov., sp. nov., a Rare and Metabolically-versatile member in the Class Alphaproteobacteria.</title>
        <authorList>
            <person name="Liu L."/>
            <person name="Huang W.-C."/>
            <person name="Pan J."/>
            <person name="Li J."/>
            <person name="Huang Y."/>
            <person name="Du H."/>
            <person name="Liu Y."/>
            <person name="Li M."/>
        </authorList>
    </citation>
    <scope>NUCLEOTIDE SEQUENCE</scope>
    <source>
        <strain evidence="12">FT118</strain>
    </source>
</reference>
<keyword evidence="2 9" id="KW-0963">Cytoplasm</keyword>
<feature type="domain" description="Core-binding (CB)" evidence="11">
    <location>
        <begin position="8"/>
        <end position="94"/>
    </location>
</feature>
<dbReference type="InterPro" id="IPR050090">
    <property type="entry name" value="Tyrosine_recombinase_XerCD"/>
</dbReference>
<keyword evidence="3 9" id="KW-0132">Cell division</keyword>
<dbReference type="SUPFAM" id="SSF56349">
    <property type="entry name" value="DNA breaking-rejoining enzymes"/>
    <property type="match status" value="1"/>
</dbReference>
<dbReference type="PANTHER" id="PTHR30349">
    <property type="entry name" value="PHAGE INTEGRASE-RELATED"/>
    <property type="match status" value="1"/>
</dbReference>
<evidence type="ECO:0000256" key="6">
    <source>
        <dbReference type="ARBA" id="ARBA00023125"/>
    </source>
</evidence>
<name>A0A9J6PJA2_9PROT</name>
<comment type="subunit">
    <text evidence="9">Forms a cyclic heterotetrameric complex composed of two molecules of XerC and two molecules of XerD.</text>
</comment>
<dbReference type="GO" id="GO:0006313">
    <property type="term" value="P:DNA transposition"/>
    <property type="evidence" value="ECO:0007669"/>
    <property type="project" value="UniProtKB-UniRule"/>
</dbReference>
<feature type="active site" evidence="9">
    <location>
        <position position="156"/>
    </location>
</feature>
<feature type="domain" description="Tyr recombinase" evidence="10">
    <location>
        <begin position="115"/>
        <end position="304"/>
    </location>
</feature>
<dbReference type="Proteomes" id="UP001055804">
    <property type="component" value="Unassembled WGS sequence"/>
</dbReference>
<dbReference type="GO" id="GO:0005737">
    <property type="term" value="C:cytoplasm"/>
    <property type="evidence" value="ECO:0007669"/>
    <property type="project" value="UniProtKB-SubCell"/>
</dbReference>
<dbReference type="InterPro" id="IPR010998">
    <property type="entry name" value="Integrase_recombinase_N"/>
</dbReference>
<dbReference type="Pfam" id="PF00589">
    <property type="entry name" value="Phage_integrase"/>
    <property type="match status" value="1"/>
</dbReference>
<evidence type="ECO:0000259" key="11">
    <source>
        <dbReference type="PROSITE" id="PS51900"/>
    </source>
</evidence>
<comment type="function">
    <text evidence="9">Site-specific tyrosine recombinase, which acts by catalyzing the cutting and rejoining of the recombining DNA molecules. The XerC-XerD complex is essential to convert dimers of the bacterial chromosome into monomers to permit their segregation at cell division. It also contributes to the segregational stability of plasmids.</text>
</comment>
<dbReference type="PROSITE" id="PS51900">
    <property type="entry name" value="CB"/>
    <property type="match status" value="1"/>
</dbReference>
<feature type="active site" evidence="9">
    <location>
        <position position="282"/>
    </location>
</feature>
<protein>
    <recommendedName>
        <fullName evidence="9">Tyrosine recombinase XerC</fullName>
    </recommendedName>
</protein>
<accession>A0A9J6PJA2</accession>
<gene>
    <name evidence="9" type="primary">xerC</name>
    <name evidence="12" type="ORF">NJQ99_07035</name>
</gene>
<dbReference type="InterPro" id="IPR013762">
    <property type="entry name" value="Integrase-like_cat_sf"/>
</dbReference>
<dbReference type="GO" id="GO:0051301">
    <property type="term" value="P:cell division"/>
    <property type="evidence" value="ECO:0007669"/>
    <property type="project" value="UniProtKB-KW"/>
</dbReference>
<dbReference type="GO" id="GO:0003677">
    <property type="term" value="F:DNA binding"/>
    <property type="evidence" value="ECO:0007669"/>
    <property type="project" value="UniProtKB-UniRule"/>
</dbReference>
<evidence type="ECO:0000256" key="4">
    <source>
        <dbReference type="ARBA" id="ARBA00022829"/>
    </source>
</evidence>
<dbReference type="PANTHER" id="PTHR30349:SF90">
    <property type="entry name" value="TYROSINE RECOMBINASE XERD"/>
    <property type="match status" value="1"/>
</dbReference>
<evidence type="ECO:0000256" key="1">
    <source>
        <dbReference type="ARBA" id="ARBA00004496"/>
    </source>
</evidence>
<comment type="subcellular location">
    <subcellularLocation>
        <location evidence="1 9">Cytoplasm</location>
    </subcellularLocation>
</comment>
<keyword evidence="13" id="KW-1185">Reference proteome</keyword>
<dbReference type="InterPro" id="IPR011010">
    <property type="entry name" value="DNA_brk_join_enz"/>
</dbReference>
<dbReference type="InterPro" id="IPR002104">
    <property type="entry name" value="Integrase_catalytic"/>
</dbReference>
<evidence type="ECO:0000256" key="7">
    <source>
        <dbReference type="ARBA" id="ARBA00023172"/>
    </source>
</evidence>
<keyword evidence="6 9" id="KW-0238">DNA-binding</keyword>